<protein>
    <submittedName>
        <fullName evidence="1">Uncharacterized protein</fullName>
    </submittedName>
</protein>
<organism evidence="1 2">
    <name type="scientific">Hyphobacterium vulgare</name>
    <dbReference type="NCBI Taxonomy" id="1736751"/>
    <lineage>
        <taxon>Bacteria</taxon>
        <taxon>Pseudomonadati</taxon>
        <taxon>Pseudomonadota</taxon>
        <taxon>Alphaproteobacteria</taxon>
        <taxon>Maricaulales</taxon>
        <taxon>Maricaulaceae</taxon>
        <taxon>Hyphobacterium</taxon>
    </lineage>
</organism>
<dbReference type="RefSeq" id="WP_343163882.1">
    <property type="nucleotide sequence ID" value="NZ_JBHRSV010000001.1"/>
</dbReference>
<gene>
    <name evidence="1" type="ORF">ACFOOR_02650</name>
</gene>
<proteinExistence type="predicted"/>
<accession>A0ABV6ZUA2</accession>
<dbReference type="Proteomes" id="UP001595379">
    <property type="component" value="Unassembled WGS sequence"/>
</dbReference>
<evidence type="ECO:0000313" key="1">
    <source>
        <dbReference type="EMBL" id="MFC2924999.1"/>
    </source>
</evidence>
<keyword evidence="2" id="KW-1185">Reference proteome</keyword>
<sequence length="187" mass="20758">MNRRLPLPEPGRDGNPLELAARARVNQNPKEPDQWAPFDVSHPIEKMRLRGSLGADALQIDLRYRAARVWFVFWNRAFGYGHDTTLRESVDGGGDGTGSANARAQAVIDRTKILGQPGMTRRRFYDLDAICGGGSRISELAQATHRDQKTVRESLLTGLDVVAGFQPWDRYIQGIPTLSVQFVAKAS</sequence>
<comment type="caution">
    <text evidence="1">The sequence shown here is derived from an EMBL/GenBank/DDBJ whole genome shotgun (WGS) entry which is preliminary data.</text>
</comment>
<evidence type="ECO:0000313" key="2">
    <source>
        <dbReference type="Proteomes" id="UP001595379"/>
    </source>
</evidence>
<name>A0ABV6ZUA2_9PROT</name>
<dbReference type="EMBL" id="JBHRSV010000001">
    <property type="protein sequence ID" value="MFC2924999.1"/>
    <property type="molecule type" value="Genomic_DNA"/>
</dbReference>
<reference evidence="2" key="1">
    <citation type="journal article" date="2019" name="Int. J. Syst. Evol. Microbiol.">
        <title>The Global Catalogue of Microorganisms (GCM) 10K type strain sequencing project: providing services to taxonomists for standard genome sequencing and annotation.</title>
        <authorList>
            <consortium name="The Broad Institute Genomics Platform"/>
            <consortium name="The Broad Institute Genome Sequencing Center for Infectious Disease"/>
            <person name="Wu L."/>
            <person name="Ma J."/>
        </authorList>
    </citation>
    <scope>NUCLEOTIDE SEQUENCE [LARGE SCALE GENOMIC DNA]</scope>
    <source>
        <strain evidence="2">KCTC 52487</strain>
    </source>
</reference>